<evidence type="ECO:0000256" key="1">
    <source>
        <dbReference type="SAM" id="MobiDB-lite"/>
    </source>
</evidence>
<evidence type="ECO:0008006" key="4">
    <source>
        <dbReference type="Google" id="ProtNLM"/>
    </source>
</evidence>
<protein>
    <recommendedName>
        <fullName evidence="4">Transposase domain-containing protein</fullName>
    </recommendedName>
</protein>
<proteinExistence type="predicted"/>
<evidence type="ECO:0000313" key="3">
    <source>
        <dbReference type="Proteomes" id="UP001152759"/>
    </source>
</evidence>
<accession>A0A9P0EYG2</accession>
<feature type="region of interest" description="Disordered" evidence="1">
    <location>
        <begin position="1"/>
        <end position="24"/>
    </location>
</feature>
<dbReference type="PANTHER" id="PTHR33053">
    <property type="entry name" value="PROTEIN, PUTATIVE-RELATED"/>
    <property type="match status" value="1"/>
</dbReference>
<dbReference type="AlphaFoldDB" id="A0A9P0EYG2"/>
<dbReference type="Proteomes" id="UP001152759">
    <property type="component" value="Chromosome 2"/>
</dbReference>
<feature type="compositionally biased region" description="Polar residues" evidence="1">
    <location>
        <begin position="134"/>
        <end position="161"/>
    </location>
</feature>
<feature type="region of interest" description="Disordered" evidence="1">
    <location>
        <begin position="131"/>
        <end position="161"/>
    </location>
</feature>
<evidence type="ECO:0000313" key="2">
    <source>
        <dbReference type="EMBL" id="CAH0384293.1"/>
    </source>
</evidence>
<gene>
    <name evidence="2" type="ORF">BEMITA_LOCUS3642</name>
</gene>
<organism evidence="2 3">
    <name type="scientific">Bemisia tabaci</name>
    <name type="common">Sweetpotato whitefly</name>
    <name type="synonym">Aleurodes tabaci</name>
    <dbReference type="NCBI Taxonomy" id="7038"/>
    <lineage>
        <taxon>Eukaryota</taxon>
        <taxon>Metazoa</taxon>
        <taxon>Ecdysozoa</taxon>
        <taxon>Arthropoda</taxon>
        <taxon>Hexapoda</taxon>
        <taxon>Insecta</taxon>
        <taxon>Pterygota</taxon>
        <taxon>Neoptera</taxon>
        <taxon>Paraneoptera</taxon>
        <taxon>Hemiptera</taxon>
        <taxon>Sternorrhyncha</taxon>
        <taxon>Aleyrodoidea</taxon>
        <taxon>Aleyrodidae</taxon>
        <taxon>Aleyrodinae</taxon>
        <taxon>Bemisia</taxon>
    </lineage>
</organism>
<sequence length="868" mass="98424">MGNTPSKRPRPEEDTPPSPPGEGPFKRLRGLADLHKRSQWRVARKLFGVERDLSASGCVETSVSQCDQTHSVGSSSVSSLGNLRDNQRVLGTPVRRETCVSQHDQTHDAESGSVNPLVEISDHSKVCMSHSSHHVPQTSDCGGSSSALNESTTENGNSRNTSPLLPHYKAFHYSDCVLQKGCDGGSMSFSEIVTLLDDPTIDNDVDIFALMDWADRNYYLHDEFNPELLFSEEVYQPAAVSSESELDRILNKFNDDEDDEDCSDDDGAATDSLHEKVSKIIRTWTLEEKVEFNKVEKLLQSLKTVPGLSELPATARGLIRSINPTSKVIDLDSGGQYFHFSIEKCLSVILKDIKGTHIELYINTDGISLFKSSRFELWPILGRIRNLKKVSHIVFPIGFHYLKGKPKTPEYLNYFVDELEKLVKEGLKVGEELFTISVKGVLCDAPAKAIVLGIIACNGKGSCTRCHVKGKWSAESNRTYFDEDNAAPRTHEEFLSQSDKNYHHSVTPLVRITSLRFPQSIGLDYMHLILLGVCRTLIYLWMLGKKPHRMGAAGRREAIFHSKLLASWAPKEFCRKPRSYDELSYFKATEWRQLLLYSGMVTFNYGRISASKYQHFLCLVVAMRILLDPKMILIQSWVLFARDLLRRFVQQFRTEYNEDFITHNLHNLLHICDDILEFGSIEDSSVFRFENFMQFLIPLVRKANGVLKQLRNRLEELFKNDLLFKQTTHHYFENAEFSIPHADGPLIEEVKNPQFKRLKLKFFEVTCSKGDNCCTVKGTSGEKVILIENFFKDSVTSKMKVVGRKFVERQSYFTSPCDSSLLGIYKVSCLSGLKVWAVEDIMCKNYLIPASKNSFVAVPLLNSDFTLD</sequence>
<keyword evidence="3" id="KW-1185">Reference proteome</keyword>
<name>A0A9P0EYG2_BEMTA</name>
<dbReference type="PANTHER" id="PTHR33053:SF9">
    <property type="entry name" value="AGAP000105-PA"/>
    <property type="match status" value="1"/>
</dbReference>
<dbReference type="EMBL" id="OU963863">
    <property type="protein sequence ID" value="CAH0384293.1"/>
    <property type="molecule type" value="Genomic_DNA"/>
</dbReference>
<reference evidence="2" key="1">
    <citation type="submission" date="2021-12" db="EMBL/GenBank/DDBJ databases">
        <authorList>
            <person name="King R."/>
        </authorList>
    </citation>
    <scope>NUCLEOTIDE SEQUENCE</scope>
</reference>